<dbReference type="AlphaFoldDB" id="A0A7S1U8Z9"/>
<keyword evidence="3" id="KW-0722">Serine protease inhibitor</keyword>
<dbReference type="PANTHER" id="PTHR33091">
    <property type="entry name" value="PROTEIN, PUTATIVE, EXPRESSED-RELATED"/>
    <property type="match status" value="1"/>
</dbReference>
<dbReference type="GO" id="GO:0004867">
    <property type="term" value="F:serine-type endopeptidase inhibitor activity"/>
    <property type="evidence" value="ECO:0007669"/>
    <property type="project" value="UniProtKB-KW"/>
</dbReference>
<accession>A0A7S1U8Z9</accession>
<proteinExistence type="inferred from homology"/>
<sequence length="101" mass="11054">MRLSLITFLAVGLAAVATTMAQPELILPEEPVEIPKVSFPEVVGMTFAEAQGYILKDERSEGIVAIMEVGPGMMVTQDYRLDRIRIYVDDSGIVTRTPVNA</sequence>
<dbReference type="InterPro" id="IPR000864">
    <property type="entry name" value="Prot_inh_pot1"/>
</dbReference>
<evidence type="ECO:0000256" key="1">
    <source>
        <dbReference type="ARBA" id="ARBA00008210"/>
    </source>
</evidence>
<comment type="similarity">
    <text evidence="1">Belongs to the protease inhibitor I13 (potato type I serine protease inhibitor) family.</text>
</comment>
<dbReference type="SUPFAM" id="SSF54654">
    <property type="entry name" value="CI-2 family of serine protease inhibitors"/>
    <property type="match status" value="1"/>
</dbReference>
<dbReference type="GO" id="GO:0009611">
    <property type="term" value="P:response to wounding"/>
    <property type="evidence" value="ECO:0007669"/>
    <property type="project" value="InterPro"/>
</dbReference>
<feature type="chain" id="PRO_5031494336" description="Peptidase inhibitor I78 family protein" evidence="4">
    <location>
        <begin position="22"/>
        <end position="101"/>
    </location>
</feature>
<organism evidence="5">
    <name type="scientific">Phaeomonas parva</name>
    <dbReference type="NCBI Taxonomy" id="124430"/>
    <lineage>
        <taxon>Eukaryota</taxon>
        <taxon>Sar</taxon>
        <taxon>Stramenopiles</taxon>
        <taxon>Ochrophyta</taxon>
        <taxon>Pinguiophyceae</taxon>
        <taxon>Pinguiochrysidales</taxon>
        <taxon>Pinguiochrysidaceae</taxon>
        <taxon>Phaeomonas</taxon>
    </lineage>
</organism>
<evidence type="ECO:0000256" key="4">
    <source>
        <dbReference type="SAM" id="SignalP"/>
    </source>
</evidence>
<dbReference type="InterPro" id="IPR036354">
    <property type="entry name" value="Prot_inh_pot1_sf"/>
</dbReference>
<reference evidence="5" key="1">
    <citation type="submission" date="2021-01" db="EMBL/GenBank/DDBJ databases">
        <authorList>
            <person name="Corre E."/>
            <person name="Pelletier E."/>
            <person name="Niang G."/>
            <person name="Scheremetjew M."/>
            <person name="Finn R."/>
            <person name="Kale V."/>
            <person name="Holt S."/>
            <person name="Cochrane G."/>
            <person name="Meng A."/>
            <person name="Brown T."/>
            <person name="Cohen L."/>
        </authorList>
    </citation>
    <scope>NUCLEOTIDE SEQUENCE</scope>
    <source>
        <strain evidence="5">CCMP2877</strain>
    </source>
</reference>
<dbReference type="Pfam" id="PF00280">
    <property type="entry name" value="potato_inhibit"/>
    <property type="match status" value="1"/>
</dbReference>
<evidence type="ECO:0000256" key="2">
    <source>
        <dbReference type="ARBA" id="ARBA00022690"/>
    </source>
</evidence>
<dbReference type="Gene3D" id="3.30.10.10">
    <property type="entry name" value="Trypsin Inhibitor V, subunit A"/>
    <property type="match status" value="1"/>
</dbReference>
<name>A0A7S1U8Z9_9STRA</name>
<protein>
    <recommendedName>
        <fullName evidence="6">Peptidase inhibitor I78 family protein</fullName>
    </recommendedName>
</protein>
<feature type="signal peptide" evidence="4">
    <location>
        <begin position="1"/>
        <end position="21"/>
    </location>
</feature>
<dbReference type="PANTHER" id="PTHR33091:SF29">
    <property type="entry name" value="SUBTILISIN INHIBITOR 1"/>
    <property type="match status" value="1"/>
</dbReference>
<keyword evidence="2" id="KW-0646">Protease inhibitor</keyword>
<evidence type="ECO:0000313" key="5">
    <source>
        <dbReference type="EMBL" id="CAD9260781.1"/>
    </source>
</evidence>
<keyword evidence="4" id="KW-0732">Signal</keyword>
<evidence type="ECO:0000256" key="3">
    <source>
        <dbReference type="ARBA" id="ARBA00022900"/>
    </source>
</evidence>
<gene>
    <name evidence="5" type="ORF">PPAR1163_LOCUS19161</name>
</gene>
<evidence type="ECO:0008006" key="6">
    <source>
        <dbReference type="Google" id="ProtNLM"/>
    </source>
</evidence>
<dbReference type="EMBL" id="HBGJ01030372">
    <property type="protein sequence ID" value="CAD9260781.1"/>
    <property type="molecule type" value="Transcribed_RNA"/>
</dbReference>